<dbReference type="Gramene" id="rna-AYBTSS11_LOCUS28513">
    <property type="protein sequence ID" value="CAJ1976375.1"/>
    <property type="gene ID" value="gene-AYBTSS11_LOCUS28513"/>
</dbReference>
<proteinExistence type="predicted"/>
<dbReference type="Gene3D" id="2.170.130.20">
    <property type="entry name" value="LCCL-like domain"/>
    <property type="match status" value="1"/>
</dbReference>
<dbReference type="EMBL" id="OY731407">
    <property type="protein sequence ID" value="CAJ1976375.1"/>
    <property type="molecule type" value="Genomic_DNA"/>
</dbReference>
<feature type="compositionally biased region" description="Basic and acidic residues" evidence="1">
    <location>
        <begin position="281"/>
        <end position="337"/>
    </location>
</feature>
<name>A0AA86W105_9FABA</name>
<evidence type="ECO:0000256" key="1">
    <source>
        <dbReference type="SAM" id="MobiDB-lite"/>
    </source>
</evidence>
<feature type="compositionally biased region" description="Basic and acidic residues" evidence="1">
    <location>
        <begin position="255"/>
        <end position="271"/>
    </location>
</feature>
<feature type="region of interest" description="Disordered" evidence="1">
    <location>
        <begin position="1"/>
        <end position="31"/>
    </location>
</feature>
<feature type="region of interest" description="Disordered" evidence="1">
    <location>
        <begin position="760"/>
        <end position="779"/>
    </location>
</feature>
<protein>
    <recommendedName>
        <fullName evidence="4">Histone deacetylation protein Rxt3</fullName>
    </recommendedName>
</protein>
<dbReference type="InterPro" id="IPR036609">
    <property type="entry name" value="LCCL_sf"/>
</dbReference>
<reference evidence="2" key="1">
    <citation type="submission" date="2023-10" db="EMBL/GenBank/DDBJ databases">
        <authorList>
            <person name="Domelevo Entfellner J.-B."/>
        </authorList>
    </citation>
    <scope>NUCLEOTIDE SEQUENCE</scope>
</reference>
<keyword evidence="3" id="KW-1185">Reference proteome</keyword>
<accession>A0AA86W105</accession>
<sequence length="854" mass="97805">MSGAPKRSHEESGHPSSKHPHEDSGTYSKLVSSSVSNEYHLTYDIGQDSRVAKAPRTEFRDADRRSPLHPVYRMSSSMNDSHADHPIGPENRLESRDAKDSRDIRFENRDTKTEKKELYSEARRDPPSAKSEKDVRVEGRGDDNKDRLDRDNHSDLKGDIKTEKDGYNVVSGHLNWKDSKEYHRGKRYSDAPSGNLDTWQMLRGNTQVSIEVGKESSTAEERDYVEAHEAVAENKVDPKGDDRTKEKDRKRKDVKHRDWGDREKERSDRRNSTQVSNSTGDCKEPAKEDRDVERIEREKKDISKEKENLKEREKDQMKRESWNGMEKEVSNNEKEPVDGSAKLPEQGIVLPEQKKQKDVDSWKNVDREARERKKERDADLEGDKSDKRSRCLDKESNDGCADGEGAMDKEREVYNYSGQHRKRIQRSRGSPQVPNREPRFRSRAQDNDGSQGKVEVSSVVYKVGESMQELIKLWKEYESSQPQTEKNGESSNIGPTLEIRIPSEQVTATNRQVRGGQLWGTDVYTYDSDLVAVLMHTGYCRPTASPPPMAIQELRATVRVLPPQDCYISTLRNNVRSRAWGAAIGCSYRVERCCIVKKGGGTIDLEPCLTHTSTIEPTLAPVTVERTMTTRAAASNALRQQRFVREVTIQYNLCNEPWIKYSISIVADKGLKKPLYTSARLKKGEVLYLETHLSSLLNLLFEESMIMILKSIIPLQDLLESLSSLRTFYWCSFNNDLFICRYELCFTGEKMVKATPATQLHDPASEKSQNHHAHSTNGEKNDCENVLIDAFRWSRCKKPLPQRVMRTIGIPLPLEHVEVLEEILDWEDVQWSQTGVWIAGKEYTLARVHFLSMN</sequence>
<feature type="region of interest" description="Disordered" evidence="1">
    <location>
        <begin position="178"/>
        <end position="453"/>
    </location>
</feature>
<dbReference type="SUPFAM" id="SSF69848">
    <property type="entry name" value="LCCL domain"/>
    <property type="match status" value="1"/>
</dbReference>
<evidence type="ECO:0000313" key="2">
    <source>
        <dbReference type="EMBL" id="CAJ1976375.1"/>
    </source>
</evidence>
<feature type="compositionally biased region" description="Basic and acidic residues" evidence="1">
    <location>
        <begin position="81"/>
        <end position="164"/>
    </location>
</feature>
<evidence type="ECO:0000313" key="3">
    <source>
        <dbReference type="Proteomes" id="UP001189624"/>
    </source>
</evidence>
<feature type="compositionally biased region" description="Basic and acidic residues" evidence="1">
    <location>
        <begin position="436"/>
        <end position="446"/>
    </location>
</feature>
<dbReference type="AlphaFoldDB" id="A0AA86W105"/>
<dbReference type="Pfam" id="PF08642">
    <property type="entry name" value="Rxt3"/>
    <property type="match status" value="1"/>
</dbReference>
<dbReference type="InterPro" id="IPR013951">
    <property type="entry name" value="Rxt3"/>
</dbReference>
<dbReference type="Proteomes" id="UP001189624">
    <property type="component" value="Chromosome 10"/>
</dbReference>
<gene>
    <name evidence="2" type="ORF">AYBTSS11_LOCUS28513</name>
</gene>
<feature type="compositionally biased region" description="Basic and acidic residues" evidence="1">
    <location>
        <begin position="352"/>
        <end position="397"/>
    </location>
</feature>
<evidence type="ECO:0008006" key="4">
    <source>
        <dbReference type="Google" id="ProtNLM"/>
    </source>
</evidence>
<feature type="compositionally biased region" description="Basic and acidic residues" evidence="1">
    <location>
        <begin position="7"/>
        <end position="24"/>
    </location>
</feature>
<feature type="compositionally biased region" description="Basic and acidic residues" evidence="1">
    <location>
        <begin position="55"/>
        <end position="66"/>
    </location>
</feature>
<feature type="compositionally biased region" description="Basic and acidic residues" evidence="1">
    <location>
        <begin position="212"/>
        <end position="247"/>
    </location>
</feature>
<feature type="compositionally biased region" description="Polar residues" evidence="1">
    <location>
        <begin position="195"/>
        <end position="209"/>
    </location>
</feature>
<feature type="region of interest" description="Disordered" evidence="1">
    <location>
        <begin position="43"/>
        <end position="164"/>
    </location>
</feature>
<organism evidence="2 3">
    <name type="scientific">Sphenostylis stenocarpa</name>
    <dbReference type="NCBI Taxonomy" id="92480"/>
    <lineage>
        <taxon>Eukaryota</taxon>
        <taxon>Viridiplantae</taxon>
        <taxon>Streptophyta</taxon>
        <taxon>Embryophyta</taxon>
        <taxon>Tracheophyta</taxon>
        <taxon>Spermatophyta</taxon>
        <taxon>Magnoliopsida</taxon>
        <taxon>eudicotyledons</taxon>
        <taxon>Gunneridae</taxon>
        <taxon>Pentapetalae</taxon>
        <taxon>rosids</taxon>
        <taxon>fabids</taxon>
        <taxon>Fabales</taxon>
        <taxon>Fabaceae</taxon>
        <taxon>Papilionoideae</taxon>
        <taxon>50 kb inversion clade</taxon>
        <taxon>NPAAA clade</taxon>
        <taxon>indigoferoid/millettioid clade</taxon>
        <taxon>Phaseoleae</taxon>
        <taxon>Sphenostylis</taxon>
    </lineage>
</organism>